<reference evidence="3" key="1">
    <citation type="submission" date="2022-10" db="EMBL/GenBank/DDBJ databases">
        <title>Tapping the CABI collections for fungal endophytes: first genome assemblies for Collariella, Neodidymelliopsis, Ascochyta clinopodiicola, Didymella pomorum, Didymosphaeria variabile, Neocosmospora piperis and Neocucurbitaria cava.</title>
        <authorList>
            <person name="Hill R."/>
        </authorList>
    </citation>
    <scope>NUCLEOTIDE SEQUENCE</scope>
    <source>
        <strain evidence="3">IMI 356814</strain>
    </source>
</reference>
<comment type="caution">
    <text evidence="3">The sequence shown here is derived from an EMBL/GenBank/DDBJ whole genome shotgun (WGS) entry which is preliminary data.</text>
</comment>
<dbReference type="OrthoDB" id="4898680at2759"/>
<keyword evidence="4" id="KW-1185">Reference proteome</keyword>
<dbReference type="InterPro" id="IPR050613">
    <property type="entry name" value="Sec_Metabolite_Reg"/>
</dbReference>
<evidence type="ECO:0000313" key="3">
    <source>
        <dbReference type="EMBL" id="KAJ4375910.1"/>
    </source>
</evidence>
<dbReference type="PANTHER" id="PTHR31001">
    <property type="entry name" value="UNCHARACTERIZED TRANSCRIPTIONAL REGULATORY PROTEIN"/>
    <property type="match status" value="1"/>
</dbReference>
<evidence type="ECO:0000256" key="2">
    <source>
        <dbReference type="ARBA" id="ARBA00023242"/>
    </source>
</evidence>
<protein>
    <recommendedName>
        <fullName evidence="5">Transcription factor domain-containing protein</fullName>
    </recommendedName>
</protein>
<dbReference type="CDD" id="cd12148">
    <property type="entry name" value="fungal_TF_MHR"/>
    <property type="match status" value="1"/>
</dbReference>
<dbReference type="EMBL" id="JAPEUY010000002">
    <property type="protein sequence ID" value="KAJ4375910.1"/>
    <property type="molecule type" value="Genomic_DNA"/>
</dbReference>
<proteinExistence type="predicted"/>
<sequence>MLLKDMPTIQTYIGKWFSFAGGVVVIEPMVKIWTSGLWSTWQKTLASQRPADLRMMSEKIWENTLRPVSRLLDRNTTPREFCANVTGEHLRWEVIGIVVALVSLVAQSLKDGDPVFCSHDEAPIDRAALALKMCNASEMCVGFCDDFGVLNDLYLWLLYENSIAYCSMRARGSYENSRKISSLATALMCCNLHQEIKVDDDTPFFIAQIRKRLFICAYENDKRLATFSGRPPKLTRHYCRLQIPLDLTDAQTMAEGLDLGNVVDEEGWNQGCIVQRCTFARLSSTSSLITEEILEASLGFLAEDEISQRAAEIESKTNKCWEELPDFLRIDMNDLWSSKRSPLELLFLASIRLGHLDHHFLLQRTLSKKVGSGSANPNVNLLSVCSEIFELIVLMVDNKDHFRDFQVDFISILASKYDACLLRTMLLTGSEANGFQSCDRGRKFLKKILDMILGPGPAAHSSSPASIEDINDPTLGAPLLQAGSDGDFVRWLERTDWDQDSLVNFN</sequence>
<dbReference type="PANTHER" id="PTHR31001:SF40">
    <property type="entry name" value="ZN(II)2CYS6 TRANSCRIPTION FACTOR (EUROFUNG)"/>
    <property type="match status" value="1"/>
</dbReference>
<dbReference type="Proteomes" id="UP001140560">
    <property type="component" value="Unassembled WGS sequence"/>
</dbReference>
<name>A0A9W9CR51_9PLEO</name>
<dbReference type="AlphaFoldDB" id="A0A9W9CR51"/>
<gene>
    <name evidence="3" type="ORF">N0V83_001188</name>
</gene>
<organism evidence="3 4">
    <name type="scientific">Neocucurbitaria cava</name>
    <dbReference type="NCBI Taxonomy" id="798079"/>
    <lineage>
        <taxon>Eukaryota</taxon>
        <taxon>Fungi</taxon>
        <taxon>Dikarya</taxon>
        <taxon>Ascomycota</taxon>
        <taxon>Pezizomycotina</taxon>
        <taxon>Dothideomycetes</taxon>
        <taxon>Pleosporomycetidae</taxon>
        <taxon>Pleosporales</taxon>
        <taxon>Pleosporineae</taxon>
        <taxon>Cucurbitariaceae</taxon>
        <taxon>Neocucurbitaria</taxon>
    </lineage>
</organism>
<evidence type="ECO:0000313" key="4">
    <source>
        <dbReference type="Proteomes" id="UP001140560"/>
    </source>
</evidence>
<dbReference type="GO" id="GO:0005634">
    <property type="term" value="C:nucleus"/>
    <property type="evidence" value="ECO:0007669"/>
    <property type="project" value="UniProtKB-SubCell"/>
</dbReference>
<accession>A0A9W9CR51</accession>
<comment type="subcellular location">
    <subcellularLocation>
        <location evidence="1">Nucleus</location>
    </subcellularLocation>
</comment>
<evidence type="ECO:0000256" key="1">
    <source>
        <dbReference type="ARBA" id="ARBA00004123"/>
    </source>
</evidence>
<keyword evidence="2" id="KW-0539">Nucleus</keyword>
<evidence type="ECO:0008006" key="5">
    <source>
        <dbReference type="Google" id="ProtNLM"/>
    </source>
</evidence>